<evidence type="ECO:0000313" key="2">
    <source>
        <dbReference type="Proteomes" id="UP001202248"/>
    </source>
</evidence>
<dbReference type="RefSeq" id="WP_240832952.1">
    <property type="nucleotide sequence ID" value="NZ_JAKWBL010000004.1"/>
</dbReference>
<protein>
    <submittedName>
        <fullName evidence="1">Uncharacterized protein</fullName>
    </submittedName>
</protein>
<proteinExistence type="predicted"/>
<accession>A0ABS9SQF0</accession>
<dbReference type="EMBL" id="JAKWBL010000004">
    <property type="protein sequence ID" value="MCH5600628.1"/>
    <property type="molecule type" value="Genomic_DNA"/>
</dbReference>
<dbReference type="Proteomes" id="UP001202248">
    <property type="component" value="Unassembled WGS sequence"/>
</dbReference>
<reference evidence="1 2" key="1">
    <citation type="submission" date="2022-02" db="EMBL/GenBank/DDBJ databases">
        <authorList>
            <person name="Min J."/>
        </authorList>
    </citation>
    <scope>NUCLEOTIDE SEQUENCE [LARGE SCALE GENOMIC DNA]</scope>
    <source>
        <strain evidence="1 2">GR10-1</strain>
    </source>
</reference>
<keyword evidence="2" id="KW-1185">Reference proteome</keyword>
<name>A0ABS9SQF0_9BACT</name>
<gene>
    <name evidence="1" type="ORF">MKP09_23290</name>
</gene>
<sequence>MSIFCTLSAAAQQFNNEWIDYSKTYYKFKVGSNGLYRIPQSVLAAANLSNTNVAAFQLWRNGQEIPIYTSSQTGTLPAAGYIEFWGEANDGKPDQILYRNPNDQINNSKSLFTDSAAYFLTVNLNGGNKRLTPAENNIPTGVAAEPYFMHKEGIYLNETIHLGPYSGAVSEAAYSASYEVGEVGLPMK</sequence>
<organism evidence="1 2">
    <name type="scientific">Niabella ginsengisoli</name>
    <dbReference type="NCBI Taxonomy" id="522298"/>
    <lineage>
        <taxon>Bacteria</taxon>
        <taxon>Pseudomonadati</taxon>
        <taxon>Bacteroidota</taxon>
        <taxon>Chitinophagia</taxon>
        <taxon>Chitinophagales</taxon>
        <taxon>Chitinophagaceae</taxon>
        <taxon>Niabella</taxon>
    </lineage>
</organism>
<comment type="caution">
    <text evidence="1">The sequence shown here is derived from an EMBL/GenBank/DDBJ whole genome shotgun (WGS) entry which is preliminary data.</text>
</comment>
<evidence type="ECO:0000313" key="1">
    <source>
        <dbReference type="EMBL" id="MCH5600628.1"/>
    </source>
</evidence>